<feature type="binding site" evidence="7">
    <location>
        <position position="167"/>
    </location>
    <ligand>
        <name>substrate</name>
    </ligand>
</feature>
<evidence type="ECO:0000256" key="3">
    <source>
        <dbReference type="ARBA" id="ARBA00022723"/>
    </source>
</evidence>
<evidence type="ECO:0000256" key="1">
    <source>
        <dbReference type="ARBA" id="ARBA00022679"/>
    </source>
</evidence>
<evidence type="ECO:0000313" key="10">
    <source>
        <dbReference type="Proteomes" id="UP000614058"/>
    </source>
</evidence>
<evidence type="ECO:0000259" key="8">
    <source>
        <dbReference type="Pfam" id="PF00814"/>
    </source>
</evidence>
<dbReference type="SUPFAM" id="SSF53067">
    <property type="entry name" value="Actin-like ATPase domain"/>
    <property type="match status" value="2"/>
</dbReference>
<dbReference type="CDD" id="cd24133">
    <property type="entry name" value="ASKHA_NBD_TsaD_bac"/>
    <property type="match status" value="1"/>
</dbReference>
<feature type="binding site" evidence="7">
    <location>
        <position position="317"/>
    </location>
    <ligand>
        <name>Fe cation</name>
        <dbReference type="ChEBI" id="CHEBI:24875"/>
    </ligand>
</feature>
<dbReference type="HAMAP" id="MF_01445">
    <property type="entry name" value="TsaD"/>
    <property type="match status" value="1"/>
</dbReference>
<dbReference type="InterPro" id="IPR043129">
    <property type="entry name" value="ATPase_NBD"/>
</dbReference>
<evidence type="ECO:0000256" key="6">
    <source>
        <dbReference type="ARBA" id="ARBA00048117"/>
    </source>
</evidence>
<evidence type="ECO:0000256" key="5">
    <source>
        <dbReference type="ARBA" id="ARBA00023315"/>
    </source>
</evidence>
<dbReference type="Proteomes" id="UP000614058">
    <property type="component" value="Unassembled WGS sequence"/>
</dbReference>
<dbReference type="RefSeq" id="WP_200521918.1">
    <property type="nucleotide sequence ID" value="NZ_JAEHNZ010000001.1"/>
</dbReference>
<feature type="binding site" evidence="7">
    <location>
        <position position="180"/>
    </location>
    <ligand>
        <name>substrate</name>
    </ligand>
</feature>
<keyword evidence="1 7" id="KW-0808">Transferase</keyword>
<comment type="cofactor">
    <cofactor evidence="7">
        <name>Fe(2+)</name>
        <dbReference type="ChEBI" id="CHEBI:29033"/>
    </cofactor>
    <text evidence="7">Binds 1 Fe(2+) ion per subunit.</text>
</comment>
<keyword evidence="3 7" id="KW-0479">Metal-binding</keyword>
<name>A0ABS1BP62_9NEIS</name>
<comment type="caution">
    <text evidence="9">The sequence shown here is derived from an EMBL/GenBank/DDBJ whole genome shotgun (WGS) entry which is preliminary data.</text>
</comment>
<evidence type="ECO:0000256" key="2">
    <source>
        <dbReference type="ARBA" id="ARBA00022694"/>
    </source>
</evidence>
<dbReference type="NCBIfam" id="TIGR03723">
    <property type="entry name" value="T6A_TsaD_YgjD"/>
    <property type="match status" value="1"/>
</dbReference>
<keyword evidence="4 7" id="KW-0408">Iron</keyword>
<dbReference type="EMBL" id="JAEHNZ010000001">
    <property type="protein sequence ID" value="MBK0395086.1"/>
    <property type="molecule type" value="Genomic_DNA"/>
</dbReference>
<comment type="caution">
    <text evidence="7">Lacks conserved residue(s) required for the propagation of feature annotation.</text>
</comment>
<dbReference type="InterPro" id="IPR000905">
    <property type="entry name" value="Gcp-like_dom"/>
</dbReference>
<comment type="similarity">
    <text evidence="7">Belongs to the KAE1 / TsaD family.</text>
</comment>
<evidence type="ECO:0000313" key="9">
    <source>
        <dbReference type="EMBL" id="MBK0395086.1"/>
    </source>
</evidence>
<dbReference type="Gene3D" id="3.30.420.40">
    <property type="match status" value="2"/>
</dbReference>
<dbReference type="PANTHER" id="PTHR11735:SF6">
    <property type="entry name" value="TRNA N6-ADENOSINE THREONYLCARBAMOYLTRANSFERASE, MITOCHONDRIAL"/>
    <property type="match status" value="1"/>
</dbReference>
<feature type="binding site" evidence="7">
    <location>
        <position position="115"/>
    </location>
    <ligand>
        <name>Fe cation</name>
        <dbReference type="ChEBI" id="CHEBI:24875"/>
    </ligand>
</feature>
<dbReference type="GO" id="GO:0061711">
    <property type="term" value="F:tRNA N(6)-L-threonylcarbamoyladenine synthase activity"/>
    <property type="evidence" value="ECO:0007669"/>
    <property type="project" value="UniProtKB-EC"/>
</dbReference>
<feature type="binding site" evidence="7">
    <location>
        <position position="282"/>
    </location>
    <ligand>
        <name>substrate</name>
    </ligand>
</feature>
<sequence length="361" mass="38251">MLILGIESSCDETGIALYDTDRGLIANQLHTQMAMHAEYGGVVPELASRDHIRRLVPLTQAALGEAHADYADIDAIAYTQGPGLGGALLAGAAYANGLALALGKPVLPVHHLEGHLLSPLLAEDKPAFPFVALLVSGGHTQFMAVRGFGDYELLGETVDDAVGEAFDKTGKLLGLRYPAGAELSQLAKLGQPEKFHFPRPMLHSKDLQMSFSGLKTAILTAVEKTRAELGLPDDAPLPEATRSDICRSFQDAVVDVLVAKAQQALLQTGFRRLVVAGGVGANWKLRETLGSLKIQTTPKAAPEAVQTYFPPLAFCTDNGAMIAFAGAMRLQHGIQAAQAAGAFDVKPRWALSELMRGAKAA</sequence>
<organism evidence="9 10">
    <name type="scientific">Kingella bonacorsii</name>
    <dbReference type="NCBI Taxonomy" id="2796361"/>
    <lineage>
        <taxon>Bacteria</taxon>
        <taxon>Pseudomonadati</taxon>
        <taxon>Pseudomonadota</taxon>
        <taxon>Betaproteobacteria</taxon>
        <taxon>Neisseriales</taxon>
        <taxon>Neisseriaceae</taxon>
        <taxon>Kingella</taxon>
    </lineage>
</organism>
<dbReference type="PRINTS" id="PR00789">
    <property type="entry name" value="OSIALOPTASE"/>
</dbReference>
<feature type="domain" description="Gcp-like" evidence="8">
    <location>
        <begin position="24"/>
        <end position="324"/>
    </location>
</feature>
<keyword evidence="5 7" id="KW-0012">Acyltransferase</keyword>
<keyword evidence="10" id="KW-1185">Reference proteome</keyword>
<accession>A0ABS1BP62</accession>
<comment type="function">
    <text evidence="7">Required for the formation of a threonylcarbamoyl group on adenosine at position 37 (t(6)A37) in tRNAs that read codons beginning with adenine. Is involved in the transfer of the threonylcarbamoyl moiety of threonylcarbamoyl-AMP (TC-AMP) to the N6 group of A37, together with TsaE and TsaB. TsaD likely plays a direct catalytic role in this reaction.</text>
</comment>
<dbReference type="NCBIfam" id="TIGR00329">
    <property type="entry name" value="gcp_kae1"/>
    <property type="match status" value="1"/>
</dbReference>
<dbReference type="InterPro" id="IPR022450">
    <property type="entry name" value="TsaD"/>
</dbReference>
<feature type="binding site" evidence="7">
    <location>
        <position position="111"/>
    </location>
    <ligand>
        <name>Fe cation</name>
        <dbReference type="ChEBI" id="CHEBI:24875"/>
    </ligand>
</feature>
<comment type="catalytic activity">
    <reaction evidence="6 7">
        <text>L-threonylcarbamoyladenylate + adenosine(37) in tRNA = N(6)-L-threonylcarbamoyladenosine(37) in tRNA + AMP + H(+)</text>
        <dbReference type="Rhea" id="RHEA:37059"/>
        <dbReference type="Rhea" id="RHEA-COMP:10162"/>
        <dbReference type="Rhea" id="RHEA-COMP:10163"/>
        <dbReference type="ChEBI" id="CHEBI:15378"/>
        <dbReference type="ChEBI" id="CHEBI:73682"/>
        <dbReference type="ChEBI" id="CHEBI:74411"/>
        <dbReference type="ChEBI" id="CHEBI:74418"/>
        <dbReference type="ChEBI" id="CHEBI:456215"/>
        <dbReference type="EC" id="2.3.1.234"/>
    </reaction>
</comment>
<dbReference type="PANTHER" id="PTHR11735">
    <property type="entry name" value="TRNA N6-ADENOSINE THREONYLCARBAMOYLTRANSFERASE"/>
    <property type="match status" value="1"/>
</dbReference>
<keyword evidence="2 7" id="KW-0819">tRNA processing</keyword>
<gene>
    <name evidence="7 9" type="primary">tsaD</name>
    <name evidence="9" type="ORF">JDW22_00445</name>
</gene>
<dbReference type="EC" id="2.3.1.234" evidence="7"/>
<dbReference type="InterPro" id="IPR017861">
    <property type="entry name" value="KAE1/TsaD"/>
</dbReference>
<reference evidence="9 10" key="1">
    <citation type="journal article" date="2021" name="Pathogens">
        <title>Isolation and Characterization of Kingella bonacorsii sp. nov., A Novel Kingella Species Detected in a Stable Periodontitis Subject.</title>
        <authorList>
            <person name="Antezack A."/>
            <person name="Boxberger M."/>
            <person name="Rolland C."/>
            <person name="Monnet-Corti V."/>
            <person name="La Scola B."/>
        </authorList>
    </citation>
    <scope>NUCLEOTIDE SEQUENCE [LARGE SCALE GENOMIC DNA]</scope>
    <source>
        <strain evidence="9 10">Marseille-Q4569</strain>
    </source>
</reference>
<comment type="subcellular location">
    <subcellularLocation>
        <location evidence="7">Cytoplasm</location>
    </subcellularLocation>
</comment>
<evidence type="ECO:0000256" key="4">
    <source>
        <dbReference type="ARBA" id="ARBA00023004"/>
    </source>
</evidence>
<keyword evidence="7" id="KW-0963">Cytoplasm</keyword>
<feature type="binding site" evidence="7">
    <location>
        <begin position="134"/>
        <end position="138"/>
    </location>
    <ligand>
        <name>substrate</name>
    </ligand>
</feature>
<proteinExistence type="inferred from homology"/>
<protein>
    <recommendedName>
        <fullName evidence="7">tRNA N6-adenosine threonylcarbamoyltransferase</fullName>
        <ecNumber evidence="7">2.3.1.234</ecNumber>
    </recommendedName>
    <alternativeName>
        <fullName evidence="7">N6-L-threonylcarbamoyladenine synthase</fullName>
        <shortName evidence="7">t(6)A synthase</shortName>
    </alternativeName>
    <alternativeName>
        <fullName evidence="7">t(6)A37 threonylcarbamoyladenosine biosynthesis protein TsaD</fullName>
    </alternativeName>
    <alternativeName>
        <fullName evidence="7">tRNA threonylcarbamoyladenosine biosynthesis protein TsaD</fullName>
    </alternativeName>
</protein>
<dbReference type="Pfam" id="PF00814">
    <property type="entry name" value="TsaD"/>
    <property type="match status" value="1"/>
</dbReference>
<evidence type="ECO:0000256" key="7">
    <source>
        <dbReference type="HAMAP-Rule" id="MF_01445"/>
    </source>
</evidence>